<dbReference type="Gene3D" id="3.30.1240.10">
    <property type="match status" value="1"/>
</dbReference>
<dbReference type="SUPFAM" id="SSF56784">
    <property type="entry name" value="HAD-like"/>
    <property type="match status" value="1"/>
</dbReference>
<dbReference type="EMBL" id="CP001739">
    <property type="protein sequence ID" value="ACZ08604.1"/>
    <property type="molecule type" value="Genomic_DNA"/>
</dbReference>
<dbReference type="SFLD" id="SFLDS00003">
    <property type="entry name" value="Haloacid_Dehalogenase"/>
    <property type="match status" value="1"/>
</dbReference>
<dbReference type="SFLD" id="SFLDG01144">
    <property type="entry name" value="C2.B.4:_PGP_Like"/>
    <property type="match status" value="1"/>
</dbReference>
<dbReference type="InterPro" id="IPR023214">
    <property type="entry name" value="HAD_sf"/>
</dbReference>
<dbReference type="GO" id="GO:0016791">
    <property type="term" value="F:phosphatase activity"/>
    <property type="evidence" value="ECO:0007669"/>
    <property type="project" value="UniProtKB-ARBA"/>
</dbReference>
<dbReference type="HOGENOM" id="CLU_044146_5_2_0"/>
<dbReference type="AlphaFoldDB" id="D1AIM0"/>
<dbReference type="Pfam" id="PF08282">
    <property type="entry name" value="Hydrolase_3"/>
    <property type="match status" value="1"/>
</dbReference>
<dbReference type="STRING" id="526218.Sterm_1746"/>
<dbReference type="RefSeq" id="WP_012861200.1">
    <property type="nucleotide sequence ID" value="NC_013517.1"/>
</dbReference>
<evidence type="ECO:0000313" key="1">
    <source>
        <dbReference type="EMBL" id="ACZ08604.1"/>
    </source>
</evidence>
<dbReference type="eggNOG" id="COG0561">
    <property type="taxonomic scope" value="Bacteria"/>
</dbReference>
<gene>
    <name evidence="1" type="ordered locus">Sterm_1746</name>
</gene>
<reference evidence="1 2" key="2">
    <citation type="journal article" date="2010" name="Stand. Genomic Sci.">
        <title>Complete genome sequence of Sebaldella termitidis type strain (NCTC 11300).</title>
        <authorList>
            <person name="Harmon-Smith M."/>
            <person name="Celia L."/>
            <person name="Chertkov O."/>
            <person name="Lapidus A."/>
            <person name="Copeland A."/>
            <person name="Glavina Del Rio T."/>
            <person name="Nolan M."/>
            <person name="Lucas S."/>
            <person name="Tice H."/>
            <person name="Cheng J.F."/>
            <person name="Han C."/>
            <person name="Detter J.C."/>
            <person name="Bruce D."/>
            <person name="Goodwin L."/>
            <person name="Pitluck S."/>
            <person name="Pati A."/>
            <person name="Liolios K."/>
            <person name="Ivanova N."/>
            <person name="Mavromatis K."/>
            <person name="Mikhailova N."/>
            <person name="Chen A."/>
            <person name="Palaniappan K."/>
            <person name="Land M."/>
            <person name="Hauser L."/>
            <person name="Chang Y.J."/>
            <person name="Jeffries C.D."/>
            <person name="Brettin T."/>
            <person name="Goker M."/>
            <person name="Beck B."/>
            <person name="Bristow J."/>
            <person name="Eisen J.A."/>
            <person name="Markowitz V."/>
            <person name="Hugenholtz P."/>
            <person name="Kyrpides N.C."/>
            <person name="Klenk H.P."/>
            <person name="Chen F."/>
        </authorList>
    </citation>
    <scope>NUCLEOTIDE SEQUENCE [LARGE SCALE GENOMIC DNA]</scope>
    <source>
        <strain evidence="2">ATCC 33386 / NCTC 11300</strain>
    </source>
</reference>
<dbReference type="PANTHER" id="PTHR10000">
    <property type="entry name" value="PHOSPHOSERINE PHOSPHATASE"/>
    <property type="match status" value="1"/>
</dbReference>
<keyword evidence="2" id="KW-1185">Reference proteome</keyword>
<dbReference type="Gene3D" id="3.40.50.1000">
    <property type="entry name" value="HAD superfamily/HAD-like"/>
    <property type="match status" value="1"/>
</dbReference>
<dbReference type="NCBIfam" id="TIGR01484">
    <property type="entry name" value="HAD-SF-IIB"/>
    <property type="match status" value="1"/>
</dbReference>
<accession>D1AIM0</accession>
<dbReference type="InterPro" id="IPR036412">
    <property type="entry name" value="HAD-like_sf"/>
</dbReference>
<keyword evidence="1" id="KW-0378">Hydrolase</keyword>
<dbReference type="CDD" id="cd07516">
    <property type="entry name" value="HAD_Pase"/>
    <property type="match status" value="1"/>
</dbReference>
<sequence length="262" mass="30126">MNVKSVFLDLDGTVLHDDKTISKRLADVVTELKKRINIYVSTGRSWESASSYVEKLGLEDLAINYNGARIINLKTKEVISEKPLNEETVKKLIAVSREHKIHLNLYKDDKWYVENAGREAEYYSNLTDIKWNLINFDDFMGKKSTKALFVAEYKRLEEIKEILQKKLSGVEYVFSSEYYMEILQEGVNKGSAVKKVLEESGVSKDEAMAFGDHWNDKEMLQYVKYGYLMGNAPENLKEVFDKEKIIAANNEDGVAQILEKLI</sequence>
<dbReference type="InterPro" id="IPR000150">
    <property type="entry name" value="Cof"/>
</dbReference>
<reference evidence="2" key="1">
    <citation type="submission" date="2009-09" db="EMBL/GenBank/DDBJ databases">
        <title>The complete chromosome of Sebaldella termitidis ATCC 33386.</title>
        <authorList>
            <consortium name="US DOE Joint Genome Institute (JGI-PGF)"/>
            <person name="Lucas S."/>
            <person name="Copeland A."/>
            <person name="Lapidus A."/>
            <person name="Glavina del Rio T."/>
            <person name="Dalin E."/>
            <person name="Tice H."/>
            <person name="Bruce D."/>
            <person name="Goodwin L."/>
            <person name="Pitluck S."/>
            <person name="Kyrpides N."/>
            <person name="Mavromatis K."/>
            <person name="Ivanova N."/>
            <person name="Mikhailova N."/>
            <person name="Sims D."/>
            <person name="Meincke L."/>
            <person name="Brettin T."/>
            <person name="Detter J.C."/>
            <person name="Han C."/>
            <person name="Larimer F."/>
            <person name="Land M."/>
            <person name="Hauser L."/>
            <person name="Markowitz V."/>
            <person name="Cheng J.F."/>
            <person name="Hugenholtz P."/>
            <person name="Woyke T."/>
            <person name="Wu D."/>
            <person name="Eisen J.A."/>
        </authorList>
    </citation>
    <scope>NUCLEOTIDE SEQUENCE [LARGE SCALE GENOMIC DNA]</scope>
    <source>
        <strain evidence="2">ATCC 33386 / NCTC 11300</strain>
    </source>
</reference>
<dbReference type="PANTHER" id="PTHR10000:SF8">
    <property type="entry name" value="HAD SUPERFAMILY HYDROLASE-LIKE, TYPE 3"/>
    <property type="match status" value="1"/>
</dbReference>
<name>D1AIM0_SEBTE</name>
<dbReference type="GO" id="GO:0005829">
    <property type="term" value="C:cytosol"/>
    <property type="evidence" value="ECO:0007669"/>
    <property type="project" value="TreeGrafter"/>
</dbReference>
<dbReference type="GO" id="GO:0000287">
    <property type="term" value="F:magnesium ion binding"/>
    <property type="evidence" value="ECO:0007669"/>
    <property type="project" value="TreeGrafter"/>
</dbReference>
<dbReference type="KEGG" id="str:Sterm_1746"/>
<dbReference type="SFLD" id="SFLDG01140">
    <property type="entry name" value="C2.B:_Phosphomannomutase_and_P"/>
    <property type="match status" value="1"/>
</dbReference>
<evidence type="ECO:0000313" key="2">
    <source>
        <dbReference type="Proteomes" id="UP000000845"/>
    </source>
</evidence>
<protein>
    <submittedName>
        <fullName evidence="1">Cof-like hydrolase</fullName>
    </submittedName>
</protein>
<organism evidence="1 2">
    <name type="scientific">Sebaldella termitidis (strain ATCC 33386 / NCTC 11300)</name>
    <dbReference type="NCBI Taxonomy" id="526218"/>
    <lineage>
        <taxon>Bacteria</taxon>
        <taxon>Fusobacteriati</taxon>
        <taxon>Fusobacteriota</taxon>
        <taxon>Fusobacteriia</taxon>
        <taxon>Fusobacteriales</taxon>
        <taxon>Leptotrichiaceae</taxon>
        <taxon>Sebaldella</taxon>
    </lineage>
</organism>
<proteinExistence type="predicted"/>
<dbReference type="InterPro" id="IPR006379">
    <property type="entry name" value="HAD-SF_hydro_IIB"/>
</dbReference>
<dbReference type="Proteomes" id="UP000000845">
    <property type="component" value="Chromosome"/>
</dbReference>
<dbReference type="NCBIfam" id="TIGR00099">
    <property type="entry name" value="Cof-subfamily"/>
    <property type="match status" value="1"/>
</dbReference>